<sequence length="65" mass="7255">MTAADLTAPEHEHSAAIDQAVEWYAANFQTIERPIVPNLQKRFGLSAHQAIVCIREVTLRRARAA</sequence>
<organism evidence="1 2">
    <name type="scientific">Mesorhizobium australicum</name>
    <dbReference type="NCBI Taxonomy" id="536018"/>
    <lineage>
        <taxon>Bacteria</taxon>
        <taxon>Pseudomonadati</taxon>
        <taxon>Pseudomonadota</taxon>
        <taxon>Alphaproteobacteria</taxon>
        <taxon>Hyphomicrobiales</taxon>
        <taxon>Phyllobacteriaceae</taxon>
        <taxon>Mesorhizobium</taxon>
    </lineage>
</organism>
<dbReference type="EMBL" id="JAMYRI010000011">
    <property type="protein sequence ID" value="MER9286193.1"/>
    <property type="molecule type" value="Genomic_DNA"/>
</dbReference>
<reference evidence="1 2" key="1">
    <citation type="journal article" date="2024" name="Proc. Natl. Acad. Sci. U.S.A.">
        <title>The evolutionary genomics of adaptation to stress in wild rhizobium bacteria.</title>
        <authorList>
            <person name="Kehlet-Delgado H."/>
            <person name="Montoya A.P."/>
            <person name="Jensen K.T."/>
            <person name="Wendlandt C.E."/>
            <person name="Dexheimer C."/>
            <person name="Roberts M."/>
            <person name="Torres Martinez L."/>
            <person name="Friesen M.L."/>
            <person name="Griffitts J.S."/>
            <person name="Porter S.S."/>
        </authorList>
    </citation>
    <scope>NUCLEOTIDE SEQUENCE [LARGE SCALE GENOMIC DNA]</scope>
    <source>
        <strain evidence="1 2">M0468</strain>
    </source>
</reference>
<evidence type="ECO:0000313" key="1">
    <source>
        <dbReference type="EMBL" id="MER9286193.1"/>
    </source>
</evidence>
<keyword evidence="2" id="KW-1185">Reference proteome</keyword>
<gene>
    <name evidence="1" type="ORF">NKI81_19870</name>
</gene>
<accession>A0ACC6T2R8</accession>
<protein>
    <submittedName>
        <fullName evidence="1">Uncharacterized protein</fullName>
    </submittedName>
</protein>
<name>A0ACC6T2R8_9HYPH</name>
<comment type="caution">
    <text evidence="1">The sequence shown here is derived from an EMBL/GenBank/DDBJ whole genome shotgun (WGS) entry which is preliminary data.</text>
</comment>
<dbReference type="Proteomes" id="UP001480082">
    <property type="component" value="Unassembled WGS sequence"/>
</dbReference>
<evidence type="ECO:0000313" key="2">
    <source>
        <dbReference type="Proteomes" id="UP001480082"/>
    </source>
</evidence>
<proteinExistence type="predicted"/>